<dbReference type="SUPFAM" id="SSF52799">
    <property type="entry name" value="(Phosphotyrosine protein) phosphatases II"/>
    <property type="match status" value="1"/>
</dbReference>
<sequence>MDDRSLTPDFSVSPQLEPADLGVAARQGYRTIIINRPDGEGDQPGAAEMSEAGRRHGLNVRYVPVNCGEITDSELAAFQEVALNLPGPILAYCRTGTRSAMLWALSQAGHLSTDAILSTAKQAGYDLEGLRPRLDAMSPAVAGTGQGALHG</sequence>
<keyword evidence="3" id="KW-1185">Reference proteome</keyword>
<reference evidence="2 3" key="2">
    <citation type="journal article" date="2011" name="J. Bacteriol.">
        <title>Complete genome sequence of strain HTCC2503T of Parvularcula bermudensis, the type species of the order "Parvularculales" in the class Alphaproteobacteria.</title>
        <authorList>
            <person name="Oh H.M."/>
            <person name="Kang I."/>
            <person name="Vergin K.L."/>
            <person name="Kang D."/>
            <person name="Rhee K.H."/>
            <person name="Giovannoni S.J."/>
            <person name="Cho J.C."/>
        </authorList>
    </citation>
    <scope>NUCLEOTIDE SEQUENCE [LARGE SCALE GENOMIC DNA]</scope>
    <source>
        <strain evidence="3">ATCC BAA-594 / HTCC2503 / KCTC 12087</strain>
    </source>
</reference>
<dbReference type="Gene3D" id="3.90.190.10">
    <property type="entry name" value="Protein tyrosine phosphatase superfamily"/>
    <property type="match status" value="1"/>
</dbReference>
<dbReference type="STRING" id="314260.PB2503_03397"/>
<dbReference type="HOGENOM" id="CLU_105726_3_0_5"/>
<dbReference type="CDD" id="cd14503">
    <property type="entry name" value="PTP-bact"/>
    <property type="match status" value="1"/>
</dbReference>
<dbReference type="OrthoDB" id="9805710at2"/>
<dbReference type="Pfam" id="PF04273">
    <property type="entry name" value="BLH_phosphatase"/>
    <property type="match status" value="1"/>
</dbReference>
<dbReference type="EMBL" id="CP002156">
    <property type="protein sequence ID" value="ADM08755.1"/>
    <property type="molecule type" value="Genomic_DNA"/>
</dbReference>
<feature type="domain" description="Beta-lactamase hydrolase-like protein phosphatase-like" evidence="1">
    <location>
        <begin position="3"/>
        <end position="109"/>
    </location>
</feature>
<protein>
    <recommendedName>
        <fullName evidence="1">Beta-lactamase hydrolase-like protein phosphatase-like domain-containing protein</fullName>
    </recommendedName>
</protein>
<dbReference type="eggNOG" id="COG3453">
    <property type="taxonomic scope" value="Bacteria"/>
</dbReference>
<dbReference type="RefSeq" id="WP_013299729.1">
    <property type="nucleotide sequence ID" value="NC_014414.1"/>
</dbReference>
<organism evidence="2 3">
    <name type="scientific">Parvularcula bermudensis (strain ATCC BAA-594 / HTCC2503 / KCTC 12087)</name>
    <dbReference type="NCBI Taxonomy" id="314260"/>
    <lineage>
        <taxon>Bacteria</taxon>
        <taxon>Pseudomonadati</taxon>
        <taxon>Pseudomonadota</taxon>
        <taxon>Alphaproteobacteria</taxon>
        <taxon>Parvularculales</taxon>
        <taxon>Parvularculaceae</taxon>
        <taxon>Parvularcula</taxon>
    </lineage>
</organism>
<proteinExistence type="predicted"/>
<dbReference type="InterPro" id="IPR029021">
    <property type="entry name" value="Prot-tyrosine_phosphatase-like"/>
</dbReference>
<evidence type="ECO:0000313" key="2">
    <source>
        <dbReference type="EMBL" id="ADM08755.1"/>
    </source>
</evidence>
<dbReference type="InterPro" id="IPR005939">
    <property type="entry name" value="BLH_phosphatase-like"/>
</dbReference>
<evidence type="ECO:0000259" key="1">
    <source>
        <dbReference type="Pfam" id="PF04273"/>
    </source>
</evidence>
<dbReference type="KEGG" id="pbr:PB2503_03397"/>
<name>E0TDK0_PARBH</name>
<accession>E0TDK0</accession>
<gene>
    <name evidence="2" type="ordered locus">PB2503_03397</name>
</gene>
<evidence type="ECO:0000313" key="3">
    <source>
        <dbReference type="Proteomes" id="UP000001302"/>
    </source>
</evidence>
<dbReference type="NCBIfam" id="TIGR01244">
    <property type="entry name" value="TIGR01244 family sulfur transferase"/>
    <property type="match status" value="1"/>
</dbReference>
<dbReference type="AlphaFoldDB" id="E0TDK0"/>
<dbReference type="Proteomes" id="UP000001302">
    <property type="component" value="Chromosome"/>
</dbReference>
<reference evidence="3" key="1">
    <citation type="submission" date="2010-08" db="EMBL/GenBank/DDBJ databases">
        <title>Genome sequence of Parvularcula bermudensis HTCC2503.</title>
        <authorList>
            <person name="Kang D.-M."/>
            <person name="Oh H.-M."/>
            <person name="Cho J.-C."/>
        </authorList>
    </citation>
    <scope>NUCLEOTIDE SEQUENCE [LARGE SCALE GENOMIC DNA]</scope>
    <source>
        <strain evidence="3">ATCC BAA-594 / HTCC2503 / KCTC 12087</strain>
    </source>
</reference>
<dbReference type="GO" id="GO:0016787">
    <property type="term" value="F:hydrolase activity"/>
    <property type="evidence" value="ECO:0007669"/>
    <property type="project" value="InterPro"/>
</dbReference>